<gene>
    <name evidence="1" type="ORF">AQPE_0877</name>
</gene>
<dbReference type="Proteomes" id="UP001193389">
    <property type="component" value="Chromosome"/>
</dbReference>
<keyword evidence="2" id="KW-1185">Reference proteome</keyword>
<name>A0A5K7S5W0_9BACT</name>
<reference evidence="1" key="1">
    <citation type="journal article" date="2020" name="Int. J. Syst. Evol. Microbiol.">
        <title>Aquipluma nitroreducens gen. nov. sp. nov., a novel facultatively anaerobic bacterium isolated from a freshwater lake.</title>
        <authorList>
            <person name="Watanabe M."/>
            <person name="Kojima H."/>
            <person name="Fukui M."/>
        </authorList>
    </citation>
    <scope>NUCLEOTIDE SEQUENCE</scope>
    <source>
        <strain evidence="1">MeG22</strain>
    </source>
</reference>
<accession>A0A5K7S5W0</accession>
<dbReference type="KEGG" id="anf:AQPE_0877"/>
<proteinExistence type="predicted"/>
<dbReference type="EMBL" id="AP018694">
    <property type="protein sequence ID" value="BBE16734.1"/>
    <property type="molecule type" value="Genomic_DNA"/>
</dbReference>
<evidence type="ECO:0000313" key="2">
    <source>
        <dbReference type="Proteomes" id="UP001193389"/>
    </source>
</evidence>
<organism evidence="1 2">
    <name type="scientific">Aquipluma nitroreducens</name>
    <dbReference type="NCBI Taxonomy" id="2010828"/>
    <lineage>
        <taxon>Bacteria</taxon>
        <taxon>Pseudomonadati</taxon>
        <taxon>Bacteroidota</taxon>
        <taxon>Bacteroidia</taxon>
        <taxon>Marinilabiliales</taxon>
        <taxon>Prolixibacteraceae</taxon>
        <taxon>Aquipluma</taxon>
    </lineage>
</organism>
<protein>
    <submittedName>
        <fullName evidence="1">Uncharacterized protein</fullName>
    </submittedName>
</protein>
<evidence type="ECO:0000313" key="1">
    <source>
        <dbReference type="EMBL" id="BBE16734.1"/>
    </source>
</evidence>
<sequence>MNKLNVLVDVKVCDGKNTDLTFFIKTNNRQTPLSLRLMCFYIL</sequence>
<dbReference type="AlphaFoldDB" id="A0A5K7S5W0"/>